<reference evidence="1" key="1">
    <citation type="submission" date="2014-09" db="EMBL/GenBank/DDBJ databases">
        <authorList>
            <person name="Magalhaes I.L.F."/>
            <person name="Oliveira U."/>
            <person name="Santos F.R."/>
            <person name="Vidigal T.H.D.A."/>
            <person name="Brescovit A.D."/>
            <person name="Santos A.J."/>
        </authorList>
    </citation>
    <scope>NUCLEOTIDE SEQUENCE</scope>
    <source>
        <tissue evidence="1">Shoot tissue taken approximately 20 cm above the soil surface</tissue>
    </source>
</reference>
<proteinExistence type="predicted"/>
<protein>
    <submittedName>
        <fullName evidence="1">Uncharacterized protein</fullName>
    </submittedName>
</protein>
<reference evidence="1" key="2">
    <citation type="journal article" date="2015" name="Data Brief">
        <title>Shoot transcriptome of the giant reed, Arundo donax.</title>
        <authorList>
            <person name="Barrero R.A."/>
            <person name="Guerrero F.D."/>
            <person name="Moolhuijzen P."/>
            <person name="Goolsby J.A."/>
            <person name="Tidwell J."/>
            <person name="Bellgard S.E."/>
            <person name="Bellgard M.I."/>
        </authorList>
    </citation>
    <scope>NUCLEOTIDE SEQUENCE</scope>
    <source>
        <tissue evidence="1">Shoot tissue taken approximately 20 cm above the soil surface</tissue>
    </source>
</reference>
<accession>A0A0A9CKC1</accession>
<name>A0A0A9CKC1_ARUDO</name>
<organism evidence="1">
    <name type="scientific">Arundo donax</name>
    <name type="common">Giant reed</name>
    <name type="synonym">Donax arundinaceus</name>
    <dbReference type="NCBI Taxonomy" id="35708"/>
    <lineage>
        <taxon>Eukaryota</taxon>
        <taxon>Viridiplantae</taxon>
        <taxon>Streptophyta</taxon>
        <taxon>Embryophyta</taxon>
        <taxon>Tracheophyta</taxon>
        <taxon>Spermatophyta</taxon>
        <taxon>Magnoliopsida</taxon>
        <taxon>Liliopsida</taxon>
        <taxon>Poales</taxon>
        <taxon>Poaceae</taxon>
        <taxon>PACMAD clade</taxon>
        <taxon>Arundinoideae</taxon>
        <taxon>Arundineae</taxon>
        <taxon>Arundo</taxon>
    </lineage>
</organism>
<dbReference type="EMBL" id="GBRH01225928">
    <property type="protein sequence ID" value="JAD71967.1"/>
    <property type="molecule type" value="Transcribed_RNA"/>
</dbReference>
<sequence>MTPEVIQWVFVA</sequence>
<evidence type="ECO:0000313" key="1">
    <source>
        <dbReference type="EMBL" id="JAD71967.1"/>
    </source>
</evidence>